<accession>A0A0G1J168</accession>
<sequence length="278" mass="30499">MALNAYRIKGFRGGIADDAYKGVAGAFRFGYGLDIRNGADTLKCNQALEKDSGSVVTDLILFFVPASNGKLYGFGNTGNIYSKDTPASAWVLRYTDPDGKIMGASEYTNNNGSGSYVPYLYWATETKLKRIPFSGSFPGGVETFGTLNGDPAWHTMTIAVGVLQICDGRYIALVDYEGNFNNQALDLIAGNRTKTLLPQDQIAIIGSTKGDKIEEGWLWTWDKQQPSWILRRMIAEKGVNAMIQTDFIMVQAGISGGLYYWDTVNILRFKAFPGGGWV</sequence>
<organism evidence="1 2">
    <name type="scientific">Candidatus Woesebacteria bacterium GW2011_GWA2_44_33</name>
    <dbReference type="NCBI Taxonomy" id="1618564"/>
    <lineage>
        <taxon>Bacteria</taxon>
        <taxon>Candidatus Woeseibacteriota</taxon>
    </lineage>
</organism>
<reference evidence="1 2" key="1">
    <citation type="journal article" date="2015" name="Nature">
        <title>rRNA introns, odd ribosomes, and small enigmatic genomes across a large radiation of phyla.</title>
        <authorList>
            <person name="Brown C.T."/>
            <person name="Hug L.A."/>
            <person name="Thomas B.C."/>
            <person name="Sharon I."/>
            <person name="Castelle C.J."/>
            <person name="Singh A."/>
            <person name="Wilkins M.J."/>
            <person name="Williams K.H."/>
            <person name="Banfield J.F."/>
        </authorList>
    </citation>
    <scope>NUCLEOTIDE SEQUENCE [LARGE SCALE GENOMIC DNA]</scope>
</reference>
<dbReference type="Proteomes" id="UP000034826">
    <property type="component" value="Unassembled WGS sequence"/>
</dbReference>
<evidence type="ECO:0000313" key="1">
    <source>
        <dbReference type="EMBL" id="KKT65316.1"/>
    </source>
</evidence>
<protein>
    <submittedName>
        <fullName evidence="1">Uncharacterized protein</fullName>
    </submittedName>
</protein>
<comment type="caution">
    <text evidence="1">The sequence shown here is derived from an EMBL/GenBank/DDBJ whole genome shotgun (WGS) entry which is preliminary data.</text>
</comment>
<evidence type="ECO:0000313" key="2">
    <source>
        <dbReference type="Proteomes" id="UP000034826"/>
    </source>
</evidence>
<gene>
    <name evidence="1" type="ORF">UW60_C0047G0007</name>
</gene>
<name>A0A0G1J168_9BACT</name>
<dbReference type="AlphaFoldDB" id="A0A0G1J168"/>
<feature type="non-terminal residue" evidence="1">
    <location>
        <position position="278"/>
    </location>
</feature>
<dbReference type="EMBL" id="LCIY01000047">
    <property type="protein sequence ID" value="KKT65316.1"/>
    <property type="molecule type" value="Genomic_DNA"/>
</dbReference>
<proteinExistence type="predicted"/>